<feature type="chain" id="PRO_5015628621" description="Peptidase S9 prolyl oligopeptidase catalytic domain-containing protein" evidence="1">
    <location>
        <begin position="20"/>
        <end position="916"/>
    </location>
</feature>
<accession>A0A2S5A6J6</accession>
<dbReference type="OrthoDB" id="9812921at2"/>
<dbReference type="GO" id="GO:0006508">
    <property type="term" value="P:proteolysis"/>
    <property type="evidence" value="ECO:0007669"/>
    <property type="project" value="InterPro"/>
</dbReference>
<dbReference type="Proteomes" id="UP000236893">
    <property type="component" value="Unassembled WGS sequence"/>
</dbReference>
<name>A0A2S5A6J6_9SPHI</name>
<evidence type="ECO:0000313" key="3">
    <source>
        <dbReference type="EMBL" id="POY37917.1"/>
    </source>
</evidence>
<dbReference type="RefSeq" id="WP_103788048.1">
    <property type="nucleotide sequence ID" value="NZ_PQVF01000003.1"/>
</dbReference>
<dbReference type="InterPro" id="IPR050278">
    <property type="entry name" value="Serine_Prot_S9B/DPPIV"/>
</dbReference>
<dbReference type="SUPFAM" id="SSF82171">
    <property type="entry name" value="DPP6 N-terminal domain-like"/>
    <property type="match status" value="1"/>
</dbReference>
<dbReference type="GO" id="GO:0008236">
    <property type="term" value="F:serine-type peptidase activity"/>
    <property type="evidence" value="ECO:0007669"/>
    <property type="project" value="InterPro"/>
</dbReference>
<keyword evidence="4" id="KW-1185">Reference proteome</keyword>
<dbReference type="GO" id="GO:0008239">
    <property type="term" value="F:dipeptidyl-peptidase activity"/>
    <property type="evidence" value="ECO:0007669"/>
    <property type="project" value="TreeGrafter"/>
</dbReference>
<dbReference type="AlphaFoldDB" id="A0A2S5A6J6"/>
<evidence type="ECO:0000313" key="4">
    <source>
        <dbReference type="Proteomes" id="UP000236893"/>
    </source>
</evidence>
<protein>
    <recommendedName>
        <fullName evidence="2">Peptidase S9 prolyl oligopeptidase catalytic domain-containing protein</fullName>
    </recommendedName>
</protein>
<dbReference type="Gene3D" id="3.40.50.1820">
    <property type="entry name" value="alpha/beta hydrolase"/>
    <property type="match status" value="1"/>
</dbReference>
<evidence type="ECO:0000259" key="2">
    <source>
        <dbReference type="Pfam" id="PF00326"/>
    </source>
</evidence>
<proteinExistence type="predicted"/>
<dbReference type="EMBL" id="PQVF01000003">
    <property type="protein sequence ID" value="POY37917.1"/>
    <property type="molecule type" value="Genomic_DNA"/>
</dbReference>
<dbReference type="PANTHER" id="PTHR11731">
    <property type="entry name" value="PROTEASE FAMILY S9B,C DIPEPTIDYL-PEPTIDASE IV-RELATED"/>
    <property type="match status" value="1"/>
</dbReference>
<dbReference type="InterPro" id="IPR001375">
    <property type="entry name" value="Peptidase_S9_cat"/>
</dbReference>
<gene>
    <name evidence="3" type="ORF">C3K47_05160</name>
</gene>
<sequence length="916" mass="102224">MKKITILFILFLCGNYGFAQKPALDYSVIDNWTTVNTSRISNDGKYAFYSAIASPFRGSVKDRCIIKQINGNWEKSFPTRSFAEFTSDSRIALLQQTDSLCLIKLGTSSVEYITSVLMYKLFTLDKQQYVVIRKSNMEKEILLRNLTTGKQQSFTGITDFMVSPAGDKLLLRTPGPKDSGQEELTWVNLRSGKKVVIFKGTAPANYVFNKAEDKLAFSVYEIAGGALAHAFYIYTADKGAVKVVANQSPGIETGETIERITNFSKDDSRLFFTMKSKPGPPASEAKGVKVDVWNYRDLKLQTVQLLESGPLPLWMQYSSIPESKAVVTLATGRVVRLEIPGDKSHLFPDELMENYVFPYTAEGDISESFWNKGVTKVQYKVDTRTGERTKVDLDLLSIRGISPGGKYMMATNKGGDKFFSIDQVTGKTVHINANVPLLAIDEDFDGVGPKPHEQLGFIAWTENDASALLYDKYDIWKLDLTGKKPPVNVTGGYGRRNKIVLRLVEDDPKKAIKETEPILLCAFNTETKDNGFYTLQLNKPGNPALLTMGPYLYYSPYIAGGDKPVKAKDANVWIVKRQSASQSANFFTTSDFKKFTPLSKEYPEKKYNWLTSDLMSWKDANGRDMKGVLYKPENFDPAKKYPVIFNYYEKLSDRKNVYHQAEMAMDNINIPWFVSHGYLVYTPDIHYTVGEPGNSALKALIGSAKMLSALPYVDAAKMGIQGHSFGGYETNYIVSHTNIFAAAMSASGVSDAVSAYNYIWDTGSSNQQHEETGQGRMGGNLWDIQDKYLENSAVLSADKVTTPLLMMHNKADGGVPFTQSLELFLSLRRLGKRAWLLQYDGHAHSIIGEATKDYTQRMDQFFDHYLKGAPAPKWMLQGIPASQKGIDSGLELSTEIDENGKPVTPGKGLLIDKIIQ</sequence>
<dbReference type="PANTHER" id="PTHR11731:SF193">
    <property type="entry name" value="DIPEPTIDYL PEPTIDASE 9"/>
    <property type="match status" value="1"/>
</dbReference>
<reference evidence="3 4" key="1">
    <citation type="submission" date="2018-01" db="EMBL/GenBank/DDBJ databases">
        <authorList>
            <person name="Gaut B.S."/>
            <person name="Morton B.R."/>
            <person name="Clegg M.T."/>
            <person name="Duvall M.R."/>
        </authorList>
    </citation>
    <scope>NUCLEOTIDE SEQUENCE [LARGE SCALE GENOMIC DNA]</scope>
    <source>
        <strain evidence="3 4">HR-AV</strain>
    </source>
</reference>
<dbReference type="Pfam" id="PF00326">
    <property type="entry name" value="Peptidase_S9"/>
    <property type="match status" value="1"/>
</dbReference>
<feature type="domain" description="Peptidase S9 prolyl oligopeptidase catalytic" evidence="2">
    <location>
        <begin position="693"/>
        <end position="868"/>
    </location>
</feature>
<organism evidence="3 4">
    <name type="scientific">Solitalea longa</name>
    <dbReference type="NCBI Taxonomy" id="2079460"/>
    <lineage>
        <taxon>Bacteria</taxon>
        <taxon>Pseudomonadati</taxon>
        <taxon>Bacteroidota</taxon>
        <taxon>Sphingobacteriia</taxon>
        <taxon>Sphingobacteriales</taxon>
        <taxon>Sphingobacteriaceae</taxon>
        <taxon>Solitalea</taxon>
    </lineage>
</organism>
<evidence type="ECO:0000256" key="1">
    <source>
        <dbReference type="SAM" id="SignalP"/>
    </source>
</evidence>
<dbReference type="InterPro" id="IPR029058">
    <property type="entry name" value="AB_hydrolase_fold"/>
</dbReference>
<comment type="caution">
    <text evidence="3">The sequence shown here is derived from an EMBL/GenBank/DDBJ whole genome shotgun (WGS) entry which is preliminary data.</text>
</comment>
<dbReference type="SUPFAM" id="SSF53474">
    <property type="entry name" value="alpha/beta-Hydrolases"/>
    <property type="match status" value="1"/>
</dbReference>
<keyword evidence="1" id="KW-0732">Signal</keyword>
<feature type="signal peptide" evidence="1">
    <location>
        <begin position="1"/>
        <end position="19"/>
    </location>
</feature>